<organism evidence="1 2">
    <name type="scientific">Adlercreutzia caecimuris B7</name>
    <dbReference type="NCBI Taxonomy" id="1235794"/>
    <lineage>
        <taxon>Bacteria</taxon>
        <taxon>Bacillati</taxon>
        <taxon>Actinomycetota</taxon>
        <taxon>Coriobacteriia</taxon>
        <taxon>Eggerthellales</taxon>
        <taxon>Eggerthellaceae</taxon>
        <taxon>Adlercreutzia</taxon>
    </lineage>
</organism>
<evidence type="ECO:0008006" key="3">
    <source>
        <dbReference type="Google" id="ProtNLM"/>
    </source>
</evidence>
<sequence>MAVTARTMRQRLDAYVDLRKELRMQAMRLDQMRQTIGDIRSPKYEPGKASSGPGDGVARDVIALENLELRVAELIDHEESEHDDLERMICRVTNAQQRALLRLRYFDLKDWADIAFAFFGDRVDYLTEEHDYVAKCYRLHSRAVSSLVAVHRRMFA</sequence>
<evidence type="ECO:0000313" key="2">
    <source>
        <dbReference type="Proteomes" id="UP000014204"/>
    </source>
</evidence>
<proteinExistence type="predicted"/>
<comment type="caution">
    <text evidence="1">The sequence shown here is derived from an EMBL/GenBank/DDBJ whole genome shotgun (WGS) entry which is preliminary data.</text>
</comment>
<dbReference type="eggNOG" id="ENOG50307AM">
    <property type="taxonomic scope" value="Bacteria"/>
</dbReference>
<dbReference type="AlphaFoldDB" id="R9KY24"/>
<dbReference type="HOGENOM" id="CLU_1583456_0_0_11"/>
<dbReference type="EMBL" id="ASSY01000008">
    <property type="protein sequence ID" value="EOS51121.1"/>
    <property type="molecule type" value="Genomic_DNA"/>
</dbReference>
<dbReference type="Proteomes" id="UP000014204">
    <property type="component" value="Unassembled WGS sequence"/>
</dbReference>
<reference evidence="1 2" key="1">
    <citation type="submission" date="2013-04" db="EMBL/GenBank/DDBJ databases">
        <title>The Genome Sequence of Enterorhabdus caecimuris B7.</title>
        <authorList>
            <consortium name="The Broad Institute Genomics Platform"/>
            <consortium name="The Broad Institute Genome Sequencing Center for Infectious Disease"/>
            <person name="Earl A."/>
            <person name="Xavier R."/>
            <person name="Elson C."/>
            <person name="Duck W."/>
            <person name="Walker B."/>
            <person name="Young S."/>
            <person name="Zeng Q."/>
            <person name="Gargeya S."/>
            <person name="Fitzgerald M."/>
            <person name="Haas B."/>
            <person name="Abouelleil A."/>
            <person name="Allen A.W."/>
            <person name="Alvarado L."/>
            <person name="Arachchi H.M."/>
            <person name="Berlin A.M."/>
            <person name="Chapman S.B."/>
            <person name="Gainer-Dewar J."/>
            <person name="Goldberg J."/>
            <person name="Griggs A."/>
            <person name="Gujja S."/>
            <person name="Hansen M."/>
            <person name="Howarth C."/>
            <person name="Imamovic A."/>
            <person name="Ireland A."/>
            <person name="Larimer J."/>
            <person name="McCowan C."/>
            <person name="Murphy C."/>
            <person name="Pearson M."/>
            <person name="Poon T.W."/>
            <person name="Priest M."/>
            <person name="Roberts A."/>
            <person name="Saif S."/>
            <person name="Shea T."/>
            <person name="Sisk P."/>
            <person name="Sykes S."/>
            <person name="Wortman J."/>
            <person name="Nusbaum C."/>
            <person name="Birren B."/>
        </authorList>
    </citation>
    <scope>NUCLEOTIDE SEQUENCE [LARGE SCALE GENOMIC DNA]</scope>
    <source>
        <strain evidence="1 2">B7</strain>
    </source>
</reference>
<keyword evidence="2" id="KW-1185">Reference proteome</keyword>
<accession>R9KY24</accession>
<dbReference type="RefSeq" id="WP_016309739.1">
    <property type="nucleotide sequence ID" value="NZ_KE159646.1"/>
</dbReference>
<dbReference type="GeneID" id="82191885"/>
<dbReference type="STRING" id="1235794.C811_01539"/>
<evidence type="ECO:0000313" key="1">
    <source>
        <dbReference type="EMBL" id="EOS51121.1"/>
    </source>
</evidence>
<name>R9KY24_9ACTN</name>
<protein>
    <recommendedName>
        <fullName evidence="3">DUF1492 domain-containing protein</fullName>
    </recommendedName>
</protein>
<dbReference type="OrthoDB" id="1956822at2"/>
<gene>
    <name evidence="1" type="ORF">C811_01539</name>
</gene>